<feature type="compositionally biased region" description="Low complexity" evidence="1">
    <location>
        <begin position="76"/>
        <end position="87"/>
    </location>
</feature>
<evidence type="ECO:0000313" key="3">
    <source>
        <dbReference type="Proteomes" id="UP000467700"/>
    </source>
</evidence>
<name>A0A8S0VTN8_CYCAE</name>
<keyword evidence="3" id="KW-1185">Reference proteome</keyword>
<feature type="compositionally biased region" description="Basic residues" evidence="1">
    <location>
        <begin position="386"/>
        <end position="397"/>
    </location>
</feature>
<evidence type="ECO:0000313" key="2">
    <source>
        <dbReference type="EMBL" id="CAA7268819.1"/>
    </source>
</evidence>
<accession>A0A8S0VTN8</accession>
<organism evidence="2 3">
    <name type="scientific">Cyclocybe aegerita</name>
    <name type="common">Black poplar mushroom</name>
    <name type="synonym">Agrocybe aegerita</name>
    <dbReference type="NCBI Taxonomy" id="1973307"/>
    <lineage>
        <taxon>Eukaryota</taxon>
        <taxon>Fungi</taxon>
        <taxon>Dikarya</taxon>
        <taxon>Basidiomycota</taxon>
        <taxon>Agaricomycotina</taxon>
        <taxon>Agaricomycetes</taxon>
        <taxon>Agaricomycetidae</taxon>
        <taxon>Agaricales</taxon>
        <taxon>Agaricineae</taxon>
        <taxon>Bolbitiaceae</taxon>
        <taxon>Cyclocybe</taxon>
    </lineage>
</organism>
<reference evidence="2 3" key="1">
    <citation type="submission" date="2020-01" db="EMBL/GenBank/DDBJ databases">
        <authorList>
            <person name="Gupta K D."/>
        </authorList>
    </citation>
    <scope>NUCLEOTIDE SEQUENCE [LARGE SCALE GENOMIC DNA]</scope>
</reference>
<feature type="region of interest" description="Disordered" evidence="1">
    <location>
        <begin position="327"/>
        <end position="407"/>
    </location>
</feature>
<feature type="compositionally biased region" description="Low complexity" evidence="1">
    <location>
        <begin position="135"/>
        <end position="172"/>
    </location>
</feature>
<feature type="compositionally biased region" description="Basic residues" evidence="1">
    <location>
        <begin position="360"/>
        <end position="375"/>
    </location>
</feature>
<feature type="compositionally biased region" description="Low complexity" evidence="1">
    <location>
        <begin position="50"/>
        <end position="63"/>
    </location>
</feature>
<comment type="caution">
    <text evidence="2">The sequence shown here is derived from an EMBL/GenBank/DDBJ whole genome shotgun (WGS) entry which is preliminary data.</text>
</comment>
<feature type="region of interest" description="Disordered" evidence="1">
    <location>
        <begin position="46"/>
        <end position="210"/>
    </location>
</feature>
<dbReference type="EMBL" id="CACVBS010000070">
    <property type="protein sequence ID" value="CAA7268819.1"/>
    <property type="molecule type" value="Genomic_DNA"/>
</dbReference>
<gene>
    <name evidence="2" type="ORF">AAE3_LOCUS11027</name>
</gene>
<dbReference type="AlphaFoldDB" id="A0A8S0VTN8"/>
<sequence length="500" mass="55939">MATRQERIAEPKKVRFVVYETWILFDSGSSTSSPIFSDDYSPTAQTVDMSAQRPSSAPASPTSGRVFLGPGRTLGVPVPTSLPTSPSNGSTTRKPTRLNLHANVQRSHLAPIPQLGRRTGPPADSCATVQSSPSNNNNNTARNLPATSSNPTTTTGTSTATATRSADAGTRTCDGRNRSDTSNPNSSVRADRREHRTLTTSSWNQPGAMWGQLPEGNFERQWCDIPGVSTRIDRDSRVPLLMKRAEDEVSFENSFAAFWRWNPDVQHYEDMIREFTLASITFQKTRHLRLNTLSWQPNEEELKAFRVIEALNLSAAQRIVRNLTDDYDDRTTSNTLMATSTPPIKHSAPFQTGTHLPPTRFHHRRLQPPRLRRQPRQPWTTSPPPSHHRPGVPHFRRPPPPPPRRLQRLRHHRLSPRPTPPQHALSPRTFPSRLVPGVFNSPPDIRTSATLVVMNPSITGHTTPWCPQRDDSDDGSLDHELDWDDGIYDLVDEGNGYGDY</sequence>
<evidence type="ECO:0000256" key="1">
    <source>
        <dbReference type="SAM" id="MobiDB-lite"/>
    </source>
</evidence>
<feature type="compositionally biased region" description="Polar residues" evidence="1">
    <location>
        <begin position="332"/>
        <end position="342"/>
    </location>
</feature>
<proteinExistence type="predicted"/>
<protein>
    <submittedName>
        <fullName evidence="2">Uncharacterized protein</fullName>
    </submittedName>
</protein>
<dbReference type="Proteomes" id="UP000467700">
    <property type="component" value="Unassembled WGS sequence"/>
</dbReference>